<dbReference type="EMBL" id="MGDD01000296">
    <property type="protein sequence ID" value="OGL42978.1"/>
    <property type="molecule type" value="Genomic_DNA"/>
</dbReference>
<dbReference type="SUPFAM" id="SSF117892">
    <property type="entry name" value="Band 7/SPFH domain"/>
    <property type="match status" value="1"/>
</dbReference>
<feature type="domain" description="SHOCT" evidence="1">
    <location>
        <begin position="310"/>
        <end position="336"/>
    </location>
</feature>
<dbReference type="Proteomes" id="UP000179266">
    <property type="component" value="Unassembled WGS sequence"/>
</dbReference>
<sequence length="339" mass="37822">MALLDRIKHDADSDEFLVWKFPSEEIRLGSQLIVNQSQEAIFVKGGQALDLFGPGTYSLSTGNLPILGKIVNLPFGRKTPFSAEVWFVNKTVKRDLKWGTKTPIPLIDTQFNYPVNVRSFGRWGMRVTDARTFIVQIVGSQYNATMISKIEEYFIGEIVQRLSNALSRYFVEKNVSIFQVNARLNELSGFVESEIRAEFERFGIEIVNFNIERISIPDEDMNKFKEILGKRMEIDQISQAKVGQAYTTMRTFDTLDKAADNEGGGTGQMLGTGLGLGVGLGAGVPIGQQIGGAMNVQPIQKAPSDDPVVKLQKLKQMLDADLITNEDFETKKKQILDSI</sequence>
<dbReference type="Pfam" id="PF09851">
    <property type="entry name" value="SHOCT"/>
    <property type="match status" value="1"/>
</dbReference>
<evidence type="ECO:0008006" key="5">
    <source>
        <dbReference type="Google" id="ProtNLM"/>
    </source>
</evidence>
<evidence type="ECO:0000259" key="2">
    <source>
        <dbReference type="Pfam" id="PF13421"/>
    </source>
</evidence>
<dbReference type="PANTHER" id="PTHR37826:SF2">
    <property type="entry name" value="ZINC-RIBBON DOMAIN-CONTAINING PROTEIN"/>
    <property type="match status" value="1"/>
</dbReference>
<dbReference type="AlphaFoldDB" id="A0A1F7RP95"/>
<reference evidence="3 4" key="1">
    <citation type="journal article" date="2016" name="Nat. Commun.">
        <title>Thousands of microbial genomes shed light on interconnected biogeochemical processes in an aquifer system.</title>
        <authorList>
            <person name="Anantharaman K."/>
            <person name="Brown C.T."/>
            <person name="Hug L.A."/>
            <person name="Sharon I."/>
            <person name="Castelle C.J."/>
            <person name="Probst A.J."/>
            <person name="Thomas B.C."/>
            <person name="Singh A."/>
            <person name="Wilkins M.J."/>
            <person name="Karaoz U."/>
            <person name="Brodie E.L."/>
            <person name="Williams K.H."/>
            <person name="Hubbard S.S."/>
            <person name="Banfield J.F."/>
        </authorList>
    </citation>
    <scope>NUCLEOTIDE SEQUENCE [LARGE SCALE GENOMIC DNA]</scope>
</reference>
<dbReference type="InterPro" id="IPR036013">
    <property type="entry name" value="Band_7/SPFH_dom_sf"/>
</dbReference>
<feature type="domain" description="SPFH" evidence="2">
    <location>
        <begin position="18"/>
        <end position="221"/>
    </location>
</feature>
<dbReference type="CDD" id="cd03408">
    <property type="entry name" value="SPFH_like_u1"/>
    <property type="match status" value="1"/>
</dbReference>
<accession>A0A1F7RP95</accession>
<evidence type="ECO:0000259" key="1">
    <source>
        <dbReference type="Pfam" id="PF09851"/>
    </source>
</evidence>
<name>A0A1F7RP95_9BACT</name>
<dbReference type="Pfam" id="PF13421">
    <property type="entry name" value="Band_7_1"/>
    <property type="match status" value="1"/>
</dbReference>
<dbReference type="PANTHER" id="PTHR37826">
    <property type="entry name" value="FLOTILLIN BAND_7_5 DOMAIN PROTEIN"/>
    <property type="match status" value="1"/>
</dbReference>
<protein>
    <recommendedName>
        <fullName evidence="5">Antifreeze protein type I</fullName>
    </recommendedName>
</protein>
<organism evidence="3 4">
    <name type="scientific">Candidatus Schekmanbacteria bacterium RBG_13_48_7</name>
    <dbReference type="NCBI Taxonomy" id="1817878"/>
    <lineage>
        <taxon>Bacteria</taxon>
        <taxon>Candidatus Schekmaniibacteriota</taxon>
    </lineage>
</organism>
<comment type="caution">
    <text evidence="3">The sequence shown here is derived from an EMBL/GenBank/DDBJ whole genome shotgun (WGS) entry which is preliminary data.</text>
</comment>
<evidence type="ECO:0000313" key="3">
    <source>
        <dbReference type="EMBL" id="OGL42978.1"/>
    </source>
</evidence>
<proteinExistence type="predicted"/>
<evidence type="ECO:0000313" key="4">
    <source>
        <dbReference type="Proteomes" id="UP000179266"/>
    </source>
</evidence>
<dbReference type="InterPro" id="IPR033880">
    <property type="entry name" value="SPFH_YdjI"/>
</dbReference>
<gene>
    <name evidence="3" type="ORF">A2161_04640</name>
</gene>
<dbReference type="InterPro" id="IPR018649">
    <property type="entry name" value="SHOCT"/>
</dbReference>